<sequence length="251" mass="29013">MNLDILKERISINYVIKIAHVKLHDFKGKASIYLIIEKYYVSADEDGDEDEPNINELDAEQDDAEPRNTKNKSKAKLKYKFSKAKPSKFRNNLTHAITAYFVPTQVEGLITAREIKLIDMNIAPLIMTTKEREEYAEDLPFISPTNKLLEFKNDIKEPKTPTLLNGGRPYSKSLLTYRDNTTRELDKNAITANLRETADEHVALLRLQLRANMRPIGDQIMAQLYHFLSKRPHCRDENGHLRADKVQLFLE</sequence>
<evidence type="ECO:0000313" key="3">
    <source>
        <dbReference type="Proteomes" id="UP000054032"/>
    </source>
</evidence>
<dbReference type="HOGENOM" id="CLU_1106942_0_0_1"/>
<evidence type="ECO:0000256" key="1">
    <source>
        <dbReference type="SAM" id="MobiDB-lite"/>
    </source>
</evidence>
<evidence type="ECO:0000313" key="2">
    <source>
        <dbReference type="EMBL" id="EUC41289.1"/>
    </source>
</evidence>
<reference evidence="2 3" key="1">
    <citation type="journal article" date="2013" name="PLoS Genet.">
        <title>Comparative genome structure, secondary metabolite, and effector coding capacity across Cochliobolus pathogens.</title>
        <authorList>
            <person name="Condon B.J."/>
            <person name="Leng Y."/>
            <person name="Wu D."/>
            <person name="Bushley K.E."/>
            <person name="Ohm R.A."/>
            <person name="Otillar R."/>
            <person name="Martin J."/>
            <person name="Schackwitz W."/>
            <person name="Grimwood J."/>
            <person name="MohdZainudin N."/>
            <person name="Xue C."/>
            <person name="Wang R."/>
            <person name="Manning V.A."/>
            <person name="Dhillon B."/>
            <person name="Tu Z.J."/>
            <person name="Steffenson B.J."/>
            <person name="Salamov A."/>
            <person name="Sun H."/>
            <person name="Lowry S."/>
            <person name="LaButti K."/>
            <person name="Han J."/>
            <person name="Copeland A."/>
            <person name="Lindquist E."/>
            <person name="Barry K."/>
            <person name="Schmutz J."/>
            <person name="Baker S.E."/>
            <person name="Ciuffetti L.M."/>
            <person name="Grigoriev I.V."/>
            <person name="Zhong S."/>
            <person name="Turgeon B.G."/>
        </authorList>
    </citation>
    <scope>NUCLEOTIDE SEQUENCE [LARGE SCALE GENOMIC DNA]</scope>
    <source>
        <strain evidence="2 3">ATCC 44560</strain>
    </source>
</reference>
<proteinExistence type="predicted"/>
<accession>W6Z0T8</accession>
<feature type="compositionally biased region" description="Acidic residues" evidence="1">
    <location>
        <begin position="45"/>
        <end position="63"/>
    </location>
</feature>
<dbReference type="RefSeq" id="XP_007692181.1">
    <property type="nucleotide sequence ID" value="XM_007693991.1"/>
</dbReference>
<organism evidence="2 3">
    <name type="scientific">Bipolaris oryzae ATCC 44560</name>
    <dbReference type="NCBI Taxonomy" id="930090"/>
    <lineage>
        <taxon>Eukaryota</taxon>
        <taxon>Fungi</taxon>
        <taxon>Dikarya</taxon>
        <taxon>Ascomycota</taxon>
        <taxon>Pezizomycotina</taxon>
        <taxon>Dothideomycetes</taxon>
        <taxon>Pleosporomycetidae</taxon>
        <taxon>Pleosporales</taxon>
        <taxon>Pleosporineae</taxon>
        <taxon>Pleosporaceae</taxon>
        <taxon>Bipolaris</taxon>
    </lineage>
</organism>
<dbReference type="Proteomes" id="UP000054032">
    <property type="component" value="Unassembled WGS sequence"/>
</dbReference>
<protein>
    <submittedName>
        <fullName evidence="2">Uncharacterized protein</fullName>
    </submittedName>
</protein>
<feature type="region of interest" description="Disordered" evidence="1">
    <location>
        <begin position="45"/>
        <end position="75"/>
    </location>
</feature>
<gene>
    <name evidence="2" type="ORF">COCMIDRAFT_8970</name>
</gene>
<dbReference type="GeneID" id="19127524"/>
<dbReference type="EMBL" id="KI964110">
    <property type="protein sequence ID" value="EUC41289.1"/>
    <property type="molecule type" value="Genomic_DNA"/>
</dbReference>
<dbReference type="AlphaFoldDB" id="W6Z0T8"/>
<keyword evidence="3" id="KW-1185">Reference proteome</keyword>
<dbReference type="KEGG" id="bor:COCMIDRAFT_8970"/>
<name>W6Z0T8_COCMI</name>